<organism evidence="1 2">
    <name type="scientific">Candidatus Brocadia carolinensis</name>
    <dbReference type="NCBI Taxonomy" id="1004156"/>
    <lineage>
        <taxon>Bacteria</taxon>
        <taxon>Pseudomonadati</taxon>
        <taxon>Planctomycetota</taxon>
        <taxon>Candidatus Brocadiia</taxon>
        <taxon>Candidatus Brocadiales</taxon>
        <taxon>Candidatus Brocadiaceae</taxon>
        <taxon>Candidatus Brocadia</taxon>
    </lineage>
</organism>
<comment type="caution">
    <text evidence="1">The sequence shown here is derived from an EMBL/GenBank/DDBJ whole genome shotgun (WGS) entry which is preliminary data.</text>
</comment>
<dbReference type="Proteomes" id="UP000189681">
    <property type="component" value="Unassembled WGS sequence"/>
</dbReference>
<dbReference type="STRING" id="1004156.AYP45_17655"/>
<proteinExistence type="predicted"/>
<name>A0A1V4AP89_9BACT</name>
<evidence type="ECO:0000313" key="2">
    <source>
        <dbReference type="Proteomes" id="UP000189681"/>
    </source>
</evidence>
<evidence type="ECO:0000313" key="1">
    <source>
        <dbReference type="EMBL" id="OOP54932.1"/>
    </source>
</evidence>
<gene>
    <name evidence="1" type="ORF">AYP45_17655</name>
</gene>
<evidence type="ECO:0008006" key="3">
    <source>
        <dbReference type="Google" id="ProtNLM"/>
    </source>
</evidence>
<dbReference type="InterPro" id="IPR027417">
    <property type="entry name" value="P-loop_NTPase"/>
</dbReference>
<dbReference type="AlphaFoldDB" id="A0A1V4AP89"/>
<dbReference type="Gene3D" id="3.40.50.300">
    <property type="entry name" value="P-loop containing nucleotide triphosphate hydrolases"/>
    <property type="match status" value="1"/>
</dbReference>
<reference evidence="1 2" key="1">
    <citation type="journal article" date="2017" name="Water Res.">
        <title>Discovery and metagenomic analysis of an anammox bacterial enrichment related to Candidatus "Brocadia caroliniensis" in a full-scale glycerol-fed nitritation-denitritation separate centrate treatment process.</title>
        <authorList>
            <person name="Park H."/>
            <person name="Brotto A.C."/>
            <person name="van Loosdrecht M.C."/>
            <person name="Chandran K."/>
        </authorList>
    </citation>
    <scope>NUCLEOTIDE SEQUENCE [LARGE SCALE GENOMIC DNA]</scope>
    <source>
        <strain evidence="1">26THWARD</strain>
    </source>
</reference>
<dbReference type="EMBL" id="AYTS01000197">
    <property type="protein sequence ID" value="OOP54932.1"/>
    <property type="molecule type" value="Genomic_DNA"/>
</dbReference>
<accession>A0A1V4AP89</accession>
<protein>
    <recommendedName>
        <fullName evidence="3">HPr kinase/phosphorylase C-terminal domain-containing protein</fullName>
    </recommendedName>
</protein>
<sequence>MIEIPIPELGFLALLCYGSTDKKLSIHELNLRFFDLNTLIKSDSCDFINLFAQMYRRFRGDGSSVATQPPIEFFLKANPDNHQGRPIMILDGEVRSLSDPGLLEGYAYESILIGMVTRVRSHVLIHAGVVSHDGQGIILAADARHGKTTLVLELVRRGFRFLSDEMAALGRADRKVHPFPRSLRVRQGTLELTGFAEVAAGAPTWLGKYLLDIEEIKPGSMGEAVPVSHIIILQDPAEAQGVMQDNSGQEVCVLVDRQDEFFLDAVRQNEDVRDLRVEADGNLSTLRFRATRANFVLSQIEALCREHQILVLDVTRGAKDHPTFETPAALKSIPGSQAAMELLNGFQGGYMSELLNTEFGGSSARLFMELSAMVGQANCYHLSVGPLHEMADLVCSVVGT</sequence>
<dbReference type="SUPFAM" id="SSF53795">
    <property type="entry name" value="PEP carboxykinase-like"/>
    <property type="match status" value="1"/>
</dbReference>